<name>A0A0R1U7H8_9LACO</name>
<dbReference type="InterPro" id="IPR050832">
    <property type="entry name" value="Bact_Acetyltransf"/>
</dbReference>
<evidence type="ECO:0000256" key="2">
    <source>
        <dbReference type="ARBA" id="ARBA00023315"/>
    </source>
</evidence>
<accession>A0A0R1U7H8</accession>
<dbReference type="CDD" id="cd04301">
    <property type="entry name" value="NAT_SF"/>
    <property type="match status" value="1"/>
</dbReference>
<evidence type="ECO:0000256" key="1">
    <source>
        <dbReference type="ARBA" id="ARBA00022679"/>
    </source>
</evidence>
<dbReference type="PANTHER" id="PTHR43877">
    <property type="entry name" value="AMINOALKYLPHOSPHONATE N-ACETYLTRANSFERASE-RELATED-RELATED"/>
    <property type="match status" value="1"/>
</dbReference>
<keyword evidence="1 4" id="KW-0808">Transferase</keyword>
<gene>
    <name evidence="4" type="ORF">FC43_GL001823</name>
</gene>
<sequence>MLMREIEAQDDAALAQIIRQALEAANLARPGTAYFDPELEHLSRYYQAAPDRGYVVAVSDDGVVLGGAGYAPYAPAQQVAELQKVYLTPAARGRGLSYQLLQAVEQRAKQAGFRHLYLETHHTLTAARHVYEKMGFQELPGPMQTANHQTMDRFMIKDL</sequence>
<dbReference type="InterPro" id="IPR000182">
    <property type="entry name" value="GNAT_dom"/>
</dbReference>
<proteinExistence type="predicted"/>
<dbReference type="Proteomes" id="UP000050816">
    <property type="component" value="Unassembled WGS sequence"/>
</dbReference>
<evidence type="ECO:0000259" key="3">
    <source>
        <dbReference type="PROSITE" id="PS51186"/>
    </source>
</evidence>
<reference evidence="4 5" key="1">
    <citation type="journal article" date="2015" name="Genome Announc.">
        <title>Expanding the biotechnology potential of lactobacilli through comparative genomics of 213 strains and associated genera.</title>
        <authorList>
            <person name="Sun Z."/>
            <person name="Harris H.M."/>
            <person name="McCann A."/>
            <person name="Guo C."/>
            <person name="Argimon S."/>
            <person name="Zhang W."/>
            <person name="Yang X."/>
            <person name="Jeffery I.B."/>
            <person name="Cooney J.C."/>
            <person name="Kagawa T.F."/>
            <person name="Liu W."/>
            <person name="Song Y."/>
            <person name="Salvetti E."/>
            <person name="Wrobel A."/>
            <person name="Rasinkangas P."/>
            <person name="Parkhill J."/>
            <person name="Rea M.C."/>
            <person name="O'Sullivan O."/>
            <person name="Ritari J."/>
            <person name="Douillard F.P."/>
            <person name="Paul Ross R."/>
            <person name="Yang R."/>
            <person name="Briner A.E."/>
            <person name="Felis G.E."/>
            <person name="de Vos W.M."/>
            <person name="Barrangou R."/>
            <person name="Klaenhammer T.R."/>
            <person name="Caufield P.W."/>
            <person name="Cui Y."/>
            <person name="Zhang H."/>
            <person name="O'Toole P.W."/>
        </authorList>
    </citation>
    <scope>NUCLEOTIDE SEQUENCE [LARGE SCALE GENOMIC DNA]</scope>
    <source>
        <strain evidence="4 5">DSM 15946</strain>
    </source>
</reference>
<feature type="domain" description="N-acetyltransferase" evidence="3">
    <location>
        <begin position="1"/>
        <end position="159"/>
    </location>
</feature>
<dbReference type="SUPFAM" id="SSF55729">
    <property type="entry name" value="Acyl-CoA N-acyltransferases (Nat)"/>
    <property type="match status" value="1"/>
</dbReference>
<dbReference type="AlphaFoldDB" id="A0A0R1U7H8"/>
<evidence type="ECO:0000313" key="4">
    <source>
        <dbReference type="EMBL" id="KRL89201.1"/>
    </source>
</evidence>
<evidence type="ECO:0000313" key="5">
    <source>
        <dbReference type="Proteomes" id="UP000050816"/>
    </source>
</evidence>
<dbReference type="PROSITE" id="PS51186">
    <property type="entry name" value="GNAT"/>
    <property type="match status" value="1"/>
</dbReference>
<dbReference type="EMBL" id="AZFK01000052">
    <property type="protein sequence ID" value="KRL89201.1"/>
    <property type="molecule type" value="Genomic_DNA"/>
</dbReference>
<comment type="caution">
    <text evidence="4">The sequence shown here is derived from an EMBL/GenBank/DDBJ whole genome shotgun (WGS) entry which is preliminary data.</text>
</comment>
<dbReference type="RefSeq" id="WP_056955092.1">
    <property type="nucleotide sequence ID" value="NZ_AZFK01000052.1"/>
</dbReference>
<keyword evidence="2" id="KW-0012">Acyltransferase</keyword>
<dbReference type="Gene3D" id="3.40.630.30">
    <property type="match status" value="1"/>
</dbReference>
<dbReference type="PANTHER" id="PTHR43877:SF2">
    <property type="entry name" value="AMINOALKYLPHOSPHONATE N-ACETYLTRANSFERASE-RELATED"/>
    <property type="match status" value="1"/>
</dbReference>
<dbReference type="PATRIC" id="fig|1423760.3.peg.1910"/>
<protein>
    <submittedName>
        <fullName evidence="4">GNAT family acetyltransferase</fullName>
    </submittedName>
</protein>
<dbReference type="Pfam" id="PF00583">
    <property type="entry name" value="Acetyltransf_1"/>
    <property type="match status" value="1"/>
</dbReference>
<dbReference type="InterPro" id="IPR016181">
    <property type="entry name" value="Acyl_CoA_acyltransferase"/>
</dbReference>
<organism evidence="4 5">
    <name type="scientific">Limosilactobacillus ingluviei DSM 15946</name>
    <dbReference type="NCBI Taxonomy" id="1423760"/>
    <lineage>
        <taxon>Bacteria</taxon>
        <taxon>Bacillati</taxon>
        <taxon>Bacillota</taxon>
        <taxon>Bacilli</taxon>
        <taxon>Lactobacillales</taxon>
        <taxon>Lactobacillaceae</taxon>
        <taxon>Limosilactobacillus</taxon>
    </lineage>
</organism>
<dbReference type="GO" id="GO:0016747">
    <property type="term" value="F:acyltransferase activity, transferring groups other than amino-acyl groups"/>
    <property type="evidence" value="ECO:0007669"/>
    <property type="project" value="InterPro"/>
</dbReference>